<evidence type="ECO:0000313" key="3">
    <source>
        <dbReference type="EMBL" id="SUX42650.1"/>
    </source>
</evidence>
<evidence type="ECO:0000256" key="1">
    <source>
        <dbReference type="SAM" id="MobiDB-lite"/>
    </source>
</evidence>
<dbReference type="EMBL" id="UFVS01000001">
    <property type="protein sequence ID" value="SUX42650.1"/>
    <property type="molecule type" value="Genomic_DNA"/>
</dbReference>
<sequence>MKTYQSQPNDSFSGIAKKFKIKDENFLKTFHNLNCPQSETIKDEIPAGTTLLIPEDPQFLNDEKQNIDEEINTMNNESGSEPDPGEDTMDEESEQNASTIKDHKEEEKKEQNSESNSSEHDGKYFVIPKGKAICDKGTQFPGFKVTSHQKHYWNDENGESDYLAVTEDDVMFNPAATPFGSCSVKNGNPCAFLPSGKWTKTYDKVKVMGKYCVTELSELLCATGGKITVLKHGQESELGKSNVNNADPKEQHVYNPVVDFEEFKEEINGDDPFEVE</sequence>
<protein>
    <recommendedName>
        <fullName evidence="6">DUF4280 domain-containing protein</fullName>
    </recommendedName>
</protein>
<keyword evidence="4" id="KW-1185">Reference proteome</keyword>
<evidence type="ECO:0008006" key="6">
    <source>
        <dbReference type="Google" id="ProtNLM"/>
    </source>
</evidence>
<dbReference type="AlphaFoldDB" id="A0A381F7U4"/>
<name>A0A381F7U4_9FLAO</name>
<proteinExistence type="predicted"/>
<dbReference type="OrthoDB" id="1215716at2"/>
<dbReference type="Proteomes" id="UP000185725">
    <property type="component" value="Unassembled WGS sequence"/>
</dbReference>
<reference evidence="3 5" key="2">
    <citation type="submission" date="2018-06" db="EMBL/GenBank/DDBJ databases">
        <authorList>
            <consortium name="Pathogen Informatics"/>
            <person name="Doyle S."/>
        </authorList>
    </citation>
    <scope>NUCLEOTIDE SEQUENCE [LARGE SCALE GENOMIC DNA]</scope>
    <source>
        <strain evidence="3 5">NCTC13560</strain>
    </source>
</reference>
<evidence type="ECO:0000313" key="4">
    <source>
        <dbReference type="Proteomes" id="UP000185725"/>
    </source>
</evidence>
<dbReference type="Proteomes" id="UP000255231">
    <property type="component" value="Unassembled WGS sequence"/>
</dbReference>
<dbReference type="RefSeq" id="WP_076557772.1">
    <property type="nucleotide sequence ID" value="NZ_CP033929.1"/>
</dbReference>
<evidence type="ECO:0000313" key="5">
    <source>
        <dbReference type="Proteomes" id="UP000255231"/>
    </source>
</evidence>
<feature type="region of interest" description="Disordered" evidence="1">
    <location>
        <begin position="53"/>
        <end position="122"/>
    </location>
</feature>
<accession>A0A381F7U4</accession>
<dbReference type="KEGG" id="cil:EG358_04335"/>
<dbReference type="GeneID" id="303672917"/>
<evidence type="ECO:0000313" key="2">
    <source>
        <dbReference type="EMBL" id="SIP92198.1"/>
    </source>
</evidence>
<gene>
    <name evidence="3" type="ORF">NCTC13560_01472</name>
    <name evidence="2" type="ORF">SAMN05421682_101343</name>
</gene>
<dbReference type="InterPro" id="IPR025460">
    <property type="entry name" value="DUF4280"/>
</dbReference>
<reference evidence="2 4" key="1">
    <citation type="submission" date="2017-01" db="EMBL/GenBank/DDBJ databases">
        <authorList>
            <person name="Varghese N."/>
            <person name="Submissions S."/>
        </authorList>
    </citation>
    <scope>NUCLEOTIDE SEQUENCE [LARGE SCALE GENOMIC DNA]</scope>
    <source>
        <strain evidence="2 4">ATCC 27950</strain>
    </source>
</reference>
<organism evidence="3 5">
    <name type="scientific">Chryseobacterium indoltheticum</name>
    <dbReference type="NCBI Taxonomy" id="254"/>
    <lineage>
        <taxon>Bacteria</taxon>
        <taxon>Pseudomonadati</taxon>
        <taxon>Bacteroidota</taxon>
        <taxon>Flavobacteriia</taxon>
        <taxon>Flavobacteriales</taxon>
        <taxon>Weeksellaceae</taxon>
        <taxon>Chryseobacterium group</taxon>
        <taxon>Chryseobacterium</taxon>
    </lineage>
</organism>
<dbReference type="EMBL" id="FTMF01000001">
    <property type="protein sequence ID" value="SIP92198.1"/>
    <property type="molecule type" value="Genomic_DNA"/>
</dbReference>
<feature type="compositionally biased region" description="Acidic residues" evidence="1">
    <location>
        <begin position="83"/>
        <end position="94"/>
    </location>
</feature>
<feature type="compositionally biased region" description="Basic and acidic residues" evidence="1">
    <location>
        <begin position="100"/>
        <end position="122"/>
    </location>
</feature>
<dbReference type="Pfam" id="PF14107">
    <property type="entry name" value="DUF4280"/>
    <property type="match status" value="1"/>
</dbReference>